<protein>
    <submittedName>
        <fullName evidence="2">Uncharacterized protein</fullName>
    </submittedName>
</protein>
<dbReference type="AlphaFoldDB" id="A0A1G1ZRF5"/>
<keyword evidence="1" id="KW-1133">Transmembrane helix</keyword>
<dbReference type="EMBL" id="MHJL01000031">
    <property type="protein sequence ID" value="OGY67035.1"/>
    <property type="molecule type" value="Genomic_DNA"/>
</dbReference>
<evidence type="ECO:0000256" key="1">
    <source>
        <dbReference type="SAM" id="Phobius"/>
    </source>
</evidence>
<proteinExistence type="predicted"/>
<keyword evidence="1" id="KW-0812">Transmembrane</keyword>
<comment type="caution">
    <text evidence="2">The sequence shown here is derived from an EMBL/GenBank/DDBJ whole genome shotgun (WGS) entry which is preliminary data.</text>
</comment>
<sequence length="85" mass="9015">MGTTTFEKFRSACVKTSSGQVGRAKSMSAEALAKEKKGVGGRNPSATLRTSFLLALAFAASFFADAIFRANKAGAPPDYFPDFSR</sequence>
<dbReference type="Proteomes" id="UP000177690">
    <property type="component" value="Unassembled WGS sequence"/>
</dbReference>
<reference evidence="2 3" key="1">
    <citation type="journal article" date="2016" name="Nat. Commun.">
        <title>Thousands of microbial genomes shed light on interconnected biogeochemical processes in an aquifer system.</title>
        <authorList>
            <person name="Anantharaman K."/>
            <person name="Brown C.T."/>
            <person name="Hug L.A."/>
            <person name="Sharon I."/>
            <person name="Castelle C.J."/>
            <person name="Probst A.J."/>
            <person name="Thomas B.C."/>
            <person name="Singh A."/>
            <person name="Wilkins M.J."/>
            <person name="Karaoz U."/>
            <person name="Brodie E.L."/>
            <person name="Williams K.H."/>
            <person name="Hubbard S.S."/>
            <person name="Banfield J.F."/>
        </authorList>
    </citation>
    <scope>NUCLEOTIDE SEQUENCE [LARGE SCALE GENOMIC DNA]</scope>
</reference>
<keyword evidence="1" id="KW-0472">Membrane</keyword>
<accession>A0A1G1ZRF5</accession>
<name>A0A1G1ZRF5_9BACT</name>
<gene>
    <name evidence="2" type="ORF">A3I24_00675</name>
</gene>
<organism evidence="2 3">
    <name type="scientific">Candidatus Harrisonbacteria bacterium RIFCSPLOWO2_02_FULL_41_13b</name>
    <dbReference type="NCBI Taxonomy" id="1798409"/>
    <lineage>
        <taxon>Bacteria</taxon>
        <taxon>Candidatus Harrisoniibacteriota</taxon>
    </lineage>
</organism>
<evidence type="ECO:0000313" key="2">
    <source>
        <dbReference type="EMBL" id="OGY67035.1"/>
    </source>
</evidence>
<feature type="transmembrane region" description="Helical" evidence="1">
    <location>
        <begin position="52"/>
        <end position="70"/>
    </location>
</feature>
<evidence type="ECO:0000313" key="3">
    <source>
        <dbReference type="Proteomes" id="UP000177690"/>
    </source>
</evidence>